<feature type="region of interest" description="Disordered" evidence="1">
    <location>
        <begin position="748"/>
        <end position="794"/>
    </location>
</feature>
<proteinExistence type="predicted"/>
<accession>A0A9P7XM23</accession>
<comment type="caution">
    <text evidence="2">The sequence shown here is derived from an EMBL/GenBank/DDBJ whole genome shotgun (WGS) entry which is preliminary data.</text>
</comment>
<feature type="compositionally biased region" description="Basic and acidic residues" evidence="1">
    <location>
        <begin position="86"/>
        <end position="99"/>
    </location>
</feature>
<sequence length="794" mass="87520">MSYDINNNKDDSNNKRHDHDNDRYGGYRGNPNSNGQMRYKHKDKGNTFDSNGLYSKERGLYDPIAYYRDRSYSGSRDSWNNGRFTSDSDRASYDSRRDSYGGAWYNKNRDHSSADSDYHIYDSRERHGNNRNRHDNPSRSPTRDRDTGRRRGSRESGLGRDIERSEAADRDTASPPKRNIRTDFIIYQGGLLYSDHNPVSGHHAATYIKREGTSLRSRWGVPPVNTSQTTLCSIRSDDLSSSLQSPLPSLSPTTDMSGPSSSSTPETRFHQSSTSQSPPRQSAAMISSAIRFSTAASVTTATTQGGVTNHIQKLQMTTYPAVVQDHRQFQEVQPQAPPQDRRSELVSAAAVAYKALQGVLNDYKQQTGNSTAGISVATLLGKRSIGRPSKVRLENEKTALLGIERAKSEMKELEQMPKQLNGVVGQAKISSTPRRTDIDKAYTLGHTAHLSITSAVTMNTVCHRQNPMQGHHQQKLQPLRAWETIQEQESQRQGLPRRSKPAIQTPPQHLSWKIMAPPANTFPRKVTDRTSQVLHLHGEARIDKDKETRGDEREEGYLGSLALKWKHHKKAGDTPDGQLSPKESTPPQPETCSTPSPIVLKQGAQFINTQRESSHAEEIVQVQPTDGSETSMCSSTNKTTSATFSGSIQSKGSPAKNGLAQDSAASIDHRPSAVKCNSSIPPSKPRRRVTFADLKVDDESGIRELDATAIAEPTTTTGPTLDSDEKESADAIATELSTDMETVNCDEQAPHGIAATQESSQTPASDANSPTASIAHRQTDDEVPRNQAIGNAYF</sequence>
<name>A0A9P7XM23_9FUNG</name>
<dbReference type="Proteomes" id="UP000707451">
    <property type="component" value="Unassembled WGS sequence"/>
</dbReference>
<feature type="compositionally biased region" description="Low complexity" evidence="1">
    <location>
        <begin position="239"/>
        <end position="252"/>
    </location>
</feature>
<evidence type="ECO:0000256" key="1">
    <source>
        <dbReference type="SAM" id="MobiDB-lite"/>
    </source>
</evidence>
<feature type="region of interest" description="Disordered" evidence="1">
    <location>
        <begin position="610"/>
        <end position="688"/>
    </location>
</feature>
<feature type="region of interest" description="Disordered" evidence="1">
    <location>
        <begin position="1"/>
        <end position="55"/>
    </location>
</feature>
<feature type="compositionally biased region" description="Polar residues" evidence="1">
    <location>
        <begin position="622"/>
        <end position="652"/>
    </location>
</feature>
<feature type="compositionally biased region" description="Low complexity" evidence="1">
    <location>
        <begin position="271"/>
        <end position="282"/>
    </location>
</feature>
<evidence type="ECO:0000313" key="2">
    <source>
        <dbReference type="EMBL" id="KAG9061996.1"/>
    </source>
</evidence>
<evidence type="ECO:0000313" key="3">
    <source>
        <dbReference type="Proteomes" id="UP000707451"/>
    </source>
</evidence>
<dbReference type="EMBL" id="JAHRHY010000021">
    <property type="protein sequence ID" value="KAG9061996.1"/>
    <property type="molecule type" value="Genomic_DNA"/>
</dbReference>
<reference evidence="2" key="1">
    <citation type="submission" date="2021-06" db="EMBL/GenBank/DDBJ databases">
        <title>Genome Sequence of Mortierella hyaline Strain SCG-10, a Cold-Adapted, Nitrate-Reducing Fungus Isolated from Soil in Minnesota, USA.</title>
        <authorList>
            <person name="Aldossari N."/>
        </authorList>
    </citation>
    <scope>NUCLEOTIDE SEQUENCE</scope>
    <source>
        <strain evidence="2">SCG-10</strain>
    </source>
</reference>
<feature type="compositionally biased region" description="Polar residues" evidence="1">
    <location>
        <begin position="253"/>
        <end position="266"/>
    </location>
</feature>
<feature type="region of interest" description="Disordered" evidence="1">
    <location>
        <begin position="707"/>
        <end position="731"/>
    </location>
</feature>
<gene>
    <name evidence="2" type="ORF">KI688_006715</name>
</gene>
<feature type="compositionally biased region" description="Basic and acidic residues" evidence="1">
    <location>
        <begin position="107"/>
        <end position="172"/>
    </location>
</feature>
<keyword evidence="3" id="KW-1185">Reference proteome</keyword>
<feature type="region of interest" description="Disordered" evidence="1">
    <location>
        <begin position="236"/>
        <end position="285"/>
    </location>
</feature>
<feature type="region of interest" description="Disordered" evidence="1">
    <location>
        <begin position="568"/>
        <end position="597"/>
    </location>
</feature>
<protein>
    <submittedName>
        <fullName evidence="2">Uncharacterized protein</fullName>
    </submittedName>
</protein>
<feature type="region of interest" description="Disordered" evidence="1">
    <location>
        <begin position="486"/>
        <end position="555"/>
    </location>
</feature>
<feature type="compositionally biased region" description="Basic and acidic residues" evidence="1">
    <location>
        <begin position="536"/>
        <end position="555"/>
    </location>
</feature>
<feature type="compositionally biased region" description="Polar residues" evidence="1">
    <location>
        <begin position="756"/>
        <end position="772"/>
    </location>
</feature>
<feature type="compositionally biased region" description="Basic and acidic residues" evidence="1">
    <location>
        <begin position="7"/>
        <end position="25"/>
    </location>
</feature>
<feature type="region of interest" description="Disordered" evidence="1">
    <location>
        <begin position="71"/>
        <end position="177"/>
    </location>
</feature>
<dbReference type="AlphaFoldDB" id="A0A9P7XM23"/>
<organism evidence="2 3">
    <name type="scientific">Linnemannia hyalina</name>
    <dbReference type="NCBI Taxonomy" id="64524"/>
    <lineage>
        <taxon>Eukaryota</taxon>
        <taxon>Fungi</taxon>
        <taxon>Fungi incertae sedis</taxon>
        <taxon>Mucoromycota</taxon>
        <taxon>Mortierellomycotina</taxon>
        <taxon>Mortierellomycetes</taxon>
        <taxon>Mortierellales</taxon>
        <taxon>Mortierellaceae</taxon>
        <taxon>Linnemannia</taxon>
    </lineage>
</organism>
<dbReference type="OrthoDB" id="2446796at2759"/>